<sequence>MSLTTLTLSISIVSGRGDEAGAGIKNLAWTILDNLGHWTKNIVWTRPSDNTASRTSVLAKYGHGQYRPLDMDIYGLCLYCSYYFIEHKALSPNKIHKLQLRNILNIKQN</sequence>
<evidence type="ECO:0000313" key="2">
    <source>
        <dbReference type="Proteomes" id="UP000266673"/>
    </source>
</evidence>
<name>A0A397V865_9GLOM</name>
<keyword evidence="2" id="KW-1185">Reference proteome</keyword>
<organism evidence="1 2">
    <name type="scientific">Gigaspora rosea</name>
    <dbReference type="NCBI Taxonomy" id="44941"/>
    <lineage>
        <taxon>Eukaryota</taxon>
        <taxon>Fungi</taxon>
        <taxon>Fungi incertae sedis</taxon>
        <taxon>Mucoromycota</taxon>
        <taxon>Glomeromycotina</taxon>
        <taxon>Glomeromycetes</taxon>
        <taxon>Diversisporales</taxon>
        <taxon>Gigasporaceae</taxon>
        <taxon>Gigaspora</taxon>
    </lineage>
</organism>
<dbReference type="EMBL" id="QKWP01000697">
    <property type="protein sequence ID" value="RIB16163.1"/>
    <property type="molecule type" value="Genomic_DNA"/>
</dbReference>
<protein>
    <submittedName>
        <fullName evidence="1">Uncharacterized protein</fullName>
    </submittedName>
</protein>
<proteinExistence type="predicted"/>
<comment type="caution">
    <text evidence="1">The sequence shown here is derived from an EMBL/GenBank/DDBJ whole genome shotgun (WGS) entry which is preliminary data.</text>
</comment>
<accession>A0A397V865</accession>
<reference evidence="1 2" key="1">
    <citation type="submission" date="2018-06" db="EMBL/GenBank/DDBJ databases">
        <title>Comparative genomics reveals the genomic features of Rhizophagus irregularis, R. cerebriforme, R. diaphanum and Gigaspora rosea, and their symbiotic lifestyle signature.</title>
        <authorList>
            <person name="Morin E."/>
            <person name="San Clemente H."/>
            <person name="Chen E.C.H."/>
            <person name="De La Providencia I."/>
            <person name="Hainaut M."/>
            <person name="Kuo A."/>
            <person name="Kohler A."/>
            <person name="Murat C."/>
            <person name="Tang N."/>
            <person name="Roy S."/>
            <person name="Loubradou J."/>
            <person name="Henrissat B."/>
            <person name="Grigoriev I.V."/>
            <person name="Corradi N."/>
            <person name="Roux C."/>
            <person name="Martin F.M."/>
        </authorList>
    </citation>
    <scope>NUCLEOTIDE SEQUENCE [LARGE SCALE GENOMIC DNA]</scope>
    <source>
        <strain evidence="1 2">DAOM 194757</strain>
    </source>
</reference>
<gene>
    <name evidence="1" type="ORF">C2G38_2190753</name>
</gene>
<dbReference type="AlphaFoldDB" id="A0A397V865"/>
<evidence type="ECO:0000313" key="1">
    <source>
        <dbReference type="EMBL" id="RIB16163.1"/>
    </source>
</evidence>
<dbReference type="Proteomes" id="UP000266673">
    <property type="component" value="Unassembled WGS sequence"/>
</dbReference>